<feature type="chain" id="PRO_5003233022" description="Carboxypeptidase regulatory-like domain-containing protein" evidence="2">
    <location>
        <begin position="24"/>
        <end position="189"/>
    </location>
</feature>
<feature type="region of interest" description="Disordered" evidence="1">
    <location>
        <begin position="133"/>
        <end position="189"/>
    </location>
</feature>
<gene>
    <name evidence="3" type="ordered locus">AciPR4_2193</name>
</gene>
<proteinExistence type="predicted"/>
<reference evidence="3 4" key="1">
    <citation type="journal article" date="2012" name="Stand. Genomic Sci.">
        <title>Complete genome sequence of Terriglobus saanensis type strain SP1PR4(T), an Acidobacteria from tundra soil.</title>
        <authorList>
            <person name="Rawat S.R."/>
            <person name="Mannisto M.K."/>
            <person name="Starovoytov V."/>
            <person name="Goodwin L."/>
            <person name="Nolan M."/>
            <person name="Hauser L."/>
            <person name="Land M."/>
            <person name="Davenport K.W."/>
            <person name="Woyke T."/>
            <person name="Haggblom M.M."/>
        </authorList>
    </citation>
    <scope>NUCLEOTIDE SEQUENCE</scope>
    <source>
        <strain evidence="4">ATCC BAA-1853 / DSM 23119 / SP1PR4</strain>
    </source>
</reference>
<dbReference type="SUPFAM" id="SSF49464">
    <property type="entry name" value="Carboxypeptidase regulatory domain-like"/>
    <property type="match status" value="1"/>
</dbReference>
<dbReference type="AlphaFoldDB" id="E8V8L6"/>
<dbReference type="OrthoDB" id="129532at2"/>
<name>E8V8L6_TERSS</name>
<accession>E8V8L6</accession>
<dbReference type="HOGENOM" id="CLU_1214301_0_0_0"/>
<protein>
    <recommendedName>
        <fullName evidence="5">Carboxypeptidase regulatory-like domain-containing protein</fullName>
    </recommendedName>
</protein>
<sequence>MLSHRFRVFFASLSLVFFTLAMSSQDDTKNRGRKYKAPPETSHIEVTVLRDASGKPIPNAAVILRPSKDGREIGSMELKTGPDGKASIDIIPTGSVVGIQVIATGFSTHGGQFDVASTTRNVTVRMLRPKAQVSTYETDGSGENRAAGVQEPVKHPNATAPKVLAPTDPVIQLPSKSADDSATPPAPKQ</sequence>
<keyword evidence="2" id="KW-0732">Signal</keyword>
<dbReference type="EMBL" id="CP002467">
    <property type="protein sequence ID" value="ADV82995.1"/>
    <property type="molecule type" value="Genomic_DNA"/>
</dbReference>
<dbReference type="STRING" id="401053.AciPR4_2193"/>
<evidence type="ECO:0000256" key="2">
    <source>
        <dbReference type="SAM" id="SignalP"/>
    </source>
</evidence>
<evidence type="ECO:0008006" key="5">
    <source>
        <dbReference type="Google" id="ProtNLM"/>
    </source>
</evidence>
<organism evidence="3 4">
    <name type="scientific">Terriglobus saanensis (strain ATCC BAA-1853 / DSM 23119 / SP1PR4)</name>
    <dbReference type="NCBI Taxonomy" id="401053"/>
    <lineage>
        <taxon>Bacteria</taxon>
        <taxon>Pseudomonadati</taxon>
        <taxon>Acidobacteriota</taxon>
        <taxon>Terriglobia</taxon>
        <taxon>Terriglobales</taxon>
        <taxon>Acidobacteriaceae</taxon>
        <taxon>Terriglobus</taxon>
    </lineage>
</organism>
<dbReference type="KEGG" id="tsa:AciPR4_2193"/>
<dbReference type="Proteomes" id="UP000006844">
    <property type="component" value="Chromosome"/>
</dbReference>
<dbReference type="InterPro" id="IPR008969">
    <property type="entry name" value="CarboxyPept-like_regulatory"/>
</dbReference>
<keyword evidence="4" id="KW-1185">Reference proteome</keyword>
<feature type="signal peptide" evidence="2">
    <location>
        <begin position="1"/>
        <end position="23"/>
    </location>
</feature>
<evidence type="ECO:0000313" key="4">
    <source>
        <dbReference type="Proteomes" id="UP000006844"/>
    </source>
</evidence>
<evidence type="ECO:0000313" key="3">
    <source>
        <dbReference type="EMBL" id="ADV82995.1"/>
    </source>
</evidence>
<evidence type="ECO:0000256" key="1">
    <source>
        <dbReference type="SAM" id="MobiDB-lite"/>
    </source>
</evidence>
<dbReference type="eggNOG" id="ENOG5032XB6">
    <property type="taxonomic scope" value="Bacteria"/>
</dbReference>